<proteinExistence type="predicted"/>
<accession>A0A9N9J7D0</accession>
<keyword evidence="4" id="KW-1185">Reference proteome</keyword>
<feature type="transmembrane region" description="Helical" evidence="2">
    <location>
        <begin position="32"/>
        <end position="50"/>
    </location>
</feature>
<dbReference type="EMBL" id="CAJVQA010021354">
    <property type="protein sequence ID" value="CAG8768459.1"/>
    <property type="molecule type" value="Genomic_DNA"/>
</dbReference>
<dbReference type="AlphaFoldDB" id="A0A9N9J7D0"/>
<reference evidence="3" key="1">
    <citation type="submission" date="2021-06" db="EMBL/GenBank/DDBJ databases">
        <authorList>
            <person name="Kallberg Y."/>
            <person name="Tangrot J."/>
            <person name="Rosling A."/>
        </authorList>
    </citation>
    <scope>NUCLEOTIDE SEQUENCE</scope>
    <source>
        <strain evidence="3">FL966</strain>
    </source>
</reference>
<name>A0A9N9J7D0_9GLOM</name>
<protein>
    <submittedName>
        <fullName evidence="3">1964_t:CDS:1</fullName>
    </submittedName>
</protein>
<organism evidence="3 4">
    <name type="scientific">Cetraspora pellucida</name>
    <dbReference type="NCBI Taxonomy" id="1433469"/>
    <lineage>
        <taxon>Eukaryota</taxon>
        <taxon>Fungi</taxon>
        <taxon>Fungi incertae sedis</taxon>
        <taxon>Mucoromycota</taxon>
        <taxon>Glomeromycotina</taxon>
        <taxon>Glomeromycetes</taxon>
        <taxon>Diversisporales</taxon>
        <taxon>Gigasporaceae</taxon>
        <taxon>Cetraspora</taxon>
    </lineage>
</organism>
<keyword evidence="2" id="KW-0812">Transmembrane</keyword>
<evidence type="ECO:0000313" key="4">
    <source>
        <dbReference type="Proteomes" id="UP000789759"/>
    </source>
</evidence>
<comment type="caution">
    <text evidence="3">The sequence shown here is derived from an EMBL/GenBank/DDBJ whole genome shotgun (WGS) entry which is preliminary data.</text>
</comment>
<keyword evidence="2" id="KW-1133">Transmembrane helix</keyword>
<dbReference type="Proteomes" id="UP000789759">
    <property type="component" value="Unassembled WGS sequence"/>
</dbReference>
<gene>
    <name evidence="3" type="ORF">CPELLU_LOCUS15717</name>
</gene>
<evidence type="ECO:0000256" key="1">
    <source>
        <dbReference type="SAM" id="MobiDB-lite"/>
    </source>
</evidence>
<keyword evidence="2" id="KW-0472">Membrane</keyword>
<evidence type="ECO:0000256" key="2">
    <source>
        <dbReference type="SAM" id="Phobius"/>
    </source>
</evidence>
<evidence type="ECO:0000313" key="3">
    <source>
        <dbReference type="EMBL" id="CAG8768459.1"/>
    </source>
</evidence>
<feature type="non-terminal residue" evidence="3">
    <location>
        <position position="68"/>
    </location>
</feature>
<feature type="region of interest" description="Disordered" evidence="1">
    <location>
        <begin position="1"/>
        <end position="26"/>
    </location>
</feature>
<sequence length="68" mass="7361">MSQESGQKDNKVRIPSGDKSTQDSKKGRASKFILNILINGVLPVILLYVLKKYVTTTVALAIAASLPM</sequence>
<feature type="compositionally biased region" description="Basic and acidic residues" evidence="1">
    <location>
        <begin position="1"/>
        <end position="12"/>
    </location>
</feature>